<proteinExistence type="predicted"/>
<evidence type="ECO:0000313" key="1">
    <source>
        <dbReference type="EMBL" id="MDQ0673133.1"/>
    </source>
</evidence>
<protein>
    <submittedName>
        <fullName evidence="1">Uncharacterized protein</fullName>
    </submittedName>
</protein>
<reference evidence="1 2" key="1">
    <citation type="submission" date="2023-07" db="EMBL/GenBank/DDBJ databases">
        <title>Comparative genomics of wheat-associated soil bacteria to identify genetic determinants of phenazine resistance.</title>
        <authorList>
            <person name="Mouncey N."/>
        </authorList>
    </citation>
    <scope>NUCLEOTIDE SEQUENCE [LARGE SCALE GENOMIC DNA]</scope>
    <source>
        <strain evidence="1 2">W1I3</strain>
    </source>
</reference>
<dbReference type="EMBL" id="JAUSXB010000001">
    <property type="protein sequence ID" value="MDQ0673133.1"/>
    <property type="molecule type" value="Genomic_DNA"/>
</dbReference>
<accession>A0ABU0PGQ3</accession>
<dbReference type="RefSeq" id="WP_306633951.1">
    <property type="nucleotide sequence ID" value="NZ_JAUSXB010000001.1"/>
</dbReference>
<dbReference type="Proteomes" id="UP001236806">
    <property type="component" value="Unassembled WGS sequence"/>
</dbReference>
<evidence type="ECO:0000313" key="2">
    <source>
        <dbReference type="Proteomes" id="UP001236806"/>
    </source>
</evidence>
<gene>
    <name evidence="1" type="ORF">QFZ36_000694</name>
</gene>
<comment type="caution">
    <text evidence="1">The sequence shown here is derived from an EMBL/GenBank/DDBJ whole genome shotgun (WGS) entry which is preliminary data.</text>
</comment>
<sequence length="692" mass="73082">MNTVTSSLHMTLSDIAALAQVQRPVVSMWRKRSSGSALPFPAAAAAANGVELFDADEVTAWLQATGRGNNPEAHNDVAVYAKLTSPAGGAPRDSRQTFDGLTSLLALKVITGQALGQSSASELLDTADEADPDDVFLYSELEALGSALPGLASFADRLADSAFSPPAAFEKLLAHRFKEGLREHADTALTDAALKLVGAAATELAATLDSKPLFVDSTPGGSDVMFSIVQQFGESGQVTFLAPDHDGATSRFARRRLAVHGTDSGPVKVDAKGAFVVTRPAVHVAQYPAPGDPTLDTTGILSSIENIVLQMDDSQRAVIIAPARVLCDAISGQAGNLRSDLLRSGRVRATVRLQAGLLRAKPREPQALWVLGPSFADVPIADRWTMVADLSTTPLTLDVSQDLISDVVASMGDRATIRAHSFRFARLVQTRMLLAGTGALVSVPATKSTTAGAGAEAALRIEELVRVLSPGPAEPPALPAVQSAAVVNSLRPASVQELINSGNLKYLKGIRVEDSDLNGQAGSRILGREELMAPHDAQPRFITLLDFAAQYPGGRLTEPGDIVFCTSPRPAAQVDAEGGAVVVFPARILRIDQGDPGGLLPAVVAADINHLNPADKTWRNWRLRRTAEVQRQPLANALKTLQHEQDEARKRLKQLEELATLITDGVAGGSLTLTDPITRAAPEEGTALCPRN</sequence>
<name>A0ABU0PGQ3_9MICC</name>
<keyword evidence="2" id="KW-1185">Reference proteome</keyword>
<organism evidence="1 2">
    <name type="scientific">Pseudarthrobacter siccitolerans</name>
    <dbReference type="NCBI Taxonomy" id="861266"/>
    <lineage>
        <taxon>Bacteria</taxon>
        <taxon>Bacillati</taxon>
        <taxon>Actinomycetota</taxon>
        <taxon>Actinomycetes</taxon>
        <taxon>Micrococcales</taxon>
        <taxon>Micrococcaceae</taxon>
        <taxon>Pseudarthrobacter</taxon>
    </lineage>
</organism>